<evidence type="ECO:0000313" key="2">
    <source>
        <dbReference type="EMBL" id="SMQ75555.1"/>
    </source>
</evidence>
<feature type="transmembrane region" description="Helical" evidence="1">
    <location>
        <begin position="82"/>
        <end position="102"/>
    </location>
</feature>
<reference evidence="2 3" key="1">
    <citation type="submission" date="2017-04" db="EMBL/GenBank/DDBJ databases">
        <authorList>
            <person name="Varghese N."/>
            <person name="Submissions S."/>
        </authorList>
    </citation>
    <scope>NUCLEOTIDE SEQUENCE [LARGE SCALE GENOMIC DNA]</scope>
    <source>
        <strain evidence="2 3">VKM Ac-1784</strain>
    </source>
</reference>
<gene>
    <name evidence="2" type="ORF">SAMN06295909_3878</name>
</gene>
<feature type="transmembrane region" description="Helical" evidence="1">
    <location>
        <begin position="123"/>
        <end position="150"/>
    </location>
</feature>
<dbReference type="Proteomes" id="UP000194464">
    <property type="component" value="Unassembled WGS sequence"/>
</dbReference>
<keyword evidence="1" id="KW-1133">Transmembrane helix</keyword>
<name>A0ABY1RIZ9_9MICO</name>
<keyword evidence="1" id="KW-0812">Transmembrane</keyword>
<keyword evidence="1" id="KW-0472">Membrane</keyword>
<feature type="transmembrane region" description="Helical" evidence="1">
    <location>
        <begin position="245"/>
        <end position="265"/>
    </location>
</feature>
<accession>A0ABY1RIZ9</accession>
<sequence length="271" mass="27730">MSDAVVVTRSRRTTWVGHVTLPRVIVAELIKLTTLPSFVVSFVLAVVLLAGLGVMTAVARIVQQDGEQTVSAEPGAVLAGVQGTQLIIVFVAAVFATTEFANQTVQPSYLAVPRRVPVLLGKAVTVGSISLVFGAAGAATALAGASLLLGSAGLPFDVSNAYSAQLIVGTALYLLAISLIGLALGALIRSTVGAILTGLAVLNILPLMLGAAPFAWLRDAAAYLPSTAGLMILQQQVPEGATQPWPGLAVAVAWGVLLFITAALVTRRTDA</sequence>
<feature type="transmembrane region" description="Helical" evidence="1">
    <location>
        <begin position="162"/>
        <end position="187"/>
    </location>
</feature>
<comment type="caution">
    <text evidence="2">The sequence shown here is derived from an EMBL/GenBank/DDBJ whole genome shotgun (WGS) entry which is preliminary data.</text>
</comment>
<evidence type="ECO:0000256" key="1">
    <source>
        <dbReference type="SAM" id="Phobius"/>
    </source>
</evidence>
<dbReference type="RefSeq" id="WP_133060051.1">
    <property type="nucleotide sequence ID" value="NZ_FXWJ01000007.1"/>
</dbReference>
<proteinExistence type="predicted"/>
<feature type="transmembrane region" description="Helical" evidence="1">
    <location>
        <begin position="194"/>
        <end position="216"/>
    </location>
</feature>
<dbReference type="EMBL" id="FXWJ01000007">
    <property type="protein sequence ID" value="SMQ75555.1"/>
    <property type="molecule type" value="Genomic_DNA"/>
</dbReference>
<protein>
    <submittedName>
        <fullName evidence="2">ABC-2 type transport system permease protein</fullName>
    </submittedName>
</protein>
<feature type="transmembrane region" description="Helical" evidence="1">
    <location>
        <begin position="38"/>
        <end position="62"/>
    </location>
</feature>
<organism evidence="2 3">
    <name type="scientific">Plantibacter elymi</name>
    <name type="common">nom. nud.</name>
    <dbReference type="NCBI Taxonomy" id="199708"/>
    <lineage>
        <taxon>Bacteria</taxon>
        <taxon>Bacillati</taxon>
        <taxon>Actinomycetota</taxon>
        <taxon>Actinomycetes</taxon>
        <taxon>Micrococcales</taxon>
        <taxon>Microbacteriaceae</taxon>
        <taxon>Plantibacter</taxon>
    </lineage>
</organism>
<evidence type="ECO:0000313" key="3">
    <source>
        <dbReference type="Proteomes" id="UP000194464"/>
    </source>
</evidence>
<keyword evidence="3" id="KW-1185">Reference proteome</keyword>